<dbReference type="CDD" id="cd02440">
    <property type="entry name" value="AdoMet_MTases"/>
    <property type="match status" value="1"/>
</dbReference>
<dbReference type="InterPro" id="IPR041698">
    <property type="entry name" value="Methyltransf_25"/>
</dbReference>
<dbReference type="PANTHER" id="PTHR44307:SF2">
    <property type="entry name" value="PHOSPHOETHANOLAMINE METHYLTRANSFERASE ISOFORM X1"/>
    <property type="match status" value="1"/>
</dbReference>
<comment type="pathway">
    <text evidence="1">Phospholipid metabolism; phosphatidylcholine biosynthesis.</text>
</comment>
<evidence type="ECO:0000256" key="3">
    <source>
        <dbReference type="ARBA" id="ARBA00022603"/>
    </source>
</evidence>
<dbReference type="Proteomes" id="UP000240883">
    <property type="component" value="Unassembled WGS sequence"/>
</dbReference>
<dbReference type="Pfam" id="PF13649">
    <property type="entry name" value="Methyltransf_25"/>
    <property type="match status" value="1"/>
</dbReference>
<evidence type="ECO:0000256" key="2">
    <source>
        <dbReference type="ARBA" id="ARBA00005189"/>
    </source>
</evidence>
<dbReference type="EMBL" id="KZ678132">
    <property type="protein sequence ID" value="PSN69546.1"/>
    <property type="molecule type" value="Genomic_DNA"/>
</dbReference>
<accession>A0A2T2NW90</accession>
<dbReference type="AlphaFoldDB" id="A0A2T2NW90"/>
<dbReference type="STRING" id="1448308.A0A2T2NW90"/>
<feature type="domain" description="Methyltransferase" evidence="9">
    <location>
        <begin position="56"/>
        <end position="154"/>
    </location>
</feature>
<dbReference type="GO" id="GO:0000234">
    <property type="term" value="F:phosphoethanolamine N-methyltransferase activity"/>
    <property type="evidence" value="ECO:0007669"/>
    <property type="project" value="UniProtKB-EC"/>
</dbReference>
<keyword evidence="11" id="KW-1185">Reference proteome</keyword>
<evidence type="ECO:0000313" key="11">
    <source>
        <dbReference type="Proteomes" id="UP000240883"/>
    </source>
</evidence>
<evidence type="ECO:0000256" key="1">
    <source>
        <dbReference type="ARBA" id="ARBA00004969"/>
    </source>
</evidence>
<proteinExistence type="predicted"/>
<evidence type="ECO:0000259" key="9">
    <source>
        <dbReference type="Pfam" id="PF13649"/>
    </source>
</evidence>
<comment type="catalytic activity">
    <reaction evidence="8">
        <text>N-methylethanolamine phosphate + S-adenosyl-L-methionine = N,N-dimethylethanolamine phosphate + S-adenosyl-L-homocysteine + H(+)</text>
        <dbReference type="Rhea" id="RHEA:25321"/>
        <dbReference type="ChEBI" id="CHEBI:15378"/>
        <dbReference type="ChEBI" id="CHEBI:57781"/>
        <dbReference type="ChEBI" id="CHEBI:57856"/>
        <dbReference type="ChEBI" id="CHEBI:58641"/>
        <dbReference type="ChEBI" id="CHEBI:59789"/>
        <dbReference type="EC" id="2.1.1.103"/>
    </reaction>
    <physiologicalReaction direction="left-to-right" evidence="8">
        <dbReference type="Rhea" id="RHEA:25322"/>
    </physiologicalReaction>
</comment>
<dbReference type="PANTHER" id="PTHR44307">
    <property type="entry name" value="PHOSPHOETHANOLAMINE METHYLTRANSFERASE"/>
    <property type="match status" value="1"/>
</dbReference>
<dbReference type="EC" id="2.1.1.103" evidence="5"/>
<protein>
    <recommendedName>
        <fullName evidence="5">phosphoethanolamine N-methyltransferase</fullName>
        <ecNumber evidence="5">2.1.1.103</ecNumber>
    </recommendedName>
</protein>
<dbReference type="Gene3D" id="3.40.50.150">
    <property type="entry name" value="Vaccinia Virus protein VP39"/>
    <property type="match status" value="1"/>
</dbReference>
<comment type="pathway">
    <text evidence="2">Lipid metabolism.</text>
</comment>
<organism evidence="10 11">
    <name type="scientific">Corynespora cassiicola Philippines</name>
    <dbReference type="NCBI Taxonomy" id="1448308"/>
    <lineage>
        <taxon>Eukaryota</taxon>
        <taxon>Fungi</taxon>
        <taxon>Dikarya</taxon>
        <taxon>Ascomycota</taxon>
        <taxon>Pezizomycotina</taxon>
        <taxon>Dothideomycetes</taxon>
        <taxon>Pleosporomycetidae</taxon>
        <taxon>Pleosporales</taxon>
        <taxon>Corynesporascaceae</taxon>
        <taxon>Corynespora</taxon>
    </lineage>
</organism>
<evidence type="ECO:0000256" key="6">
    <source>
        <dbReference type="ARBA" id="ARBA00047619"/>
    </source>
</evidence>
<evidence type="ECO:0000256" key="8">
    <source>
        <dbReference type="ARBA" id="ARBA00047841"/>
    </source>
</evidence>
<dbReference type="InterPro" id="IPR029063">
    <property type="entry name" value="SAM-dependent_MTases_sf"/>
</dbReference>
<name>A0A2T2NW90_CORCC</name>
<dbReference type="OrthoDB" id="540004at2759"/>
<gene>
    <name evidence="10" type="ORF">BS50DRAFT_631556</name>
</gene>
<keyword evidence="3 10" id="KW-0489">Methyltransferase</keyword>
<evidence type="ECO:0000256" key="4">
    <source>
        <dbReference type="ARBA" id="ARBA00022679"/>
    </source>
</evidence>
<keyword evidence="4 10" id="KW-0808">Transferase</keyword>
<evidence type="ECO:0000256" key="7">
    <source>
        <dbReference type="ARBA" id="ARBA00047622"/>
    </source>
</evidence>
<reference evidence="10 11" key="1">
    <citation type="journal article" date="2018" name="Front. Microbiol.">
        <title>Genome-Wide Analysis of Corynespora cassiicola Leaf Fall Disease Putative Effectors.</title>
        <authorList>
            <person name="Lopez D."/>
            <person name="Ribeiro S."/>
            <person name="Label P."/>
            <person name="Fumanal B."/>
            <person name="Venisse J.S."/>
            <person name="Kohler A."/>
            <person name="de Oliveira R.R."/>
            <person name="Labutti K."/>
            <person name="Lipzen A."/>
            <person name="Lail K."/>
            <person name="Bauer D."/>
            <person name="Ohm R.A."/>
            <person name="Barry K.W."/>
            <person name="Spatafora J."/>
            <person name="Grigoriev I.V."/>
            <person name="Martin F.M."/>
            <person name="Pujade-Renaud V."/>
        </authorList>
    </citation>
    <scope>NUCLEOTIDE SEQUENCE [LARGE SCALE GENOMIC DNA]</scope>
    <source>
        <strain evidence="10 11">Philippines</strain>
    </source>
</reference>
<comment type="catalytic activity">
    <reaction evidence="7">
        <text>phosphoethanolamine + S-adenosyl-L-methionine = N-methylethanolamine phosphate + S-adenosyl-L-homocysteine + H(+)</text>
        <dbReference type="Rhea" id="RHEA:20365"/>
        <dbReference type="ChEBI" id="CHEBI:15378"/>
        <dbReference type="ChEBI" id="CHEBI:57781"/>
        <dbReference type="ChEBI" id="CHEBI:57856"/>
        <dbReference type="ChEBI" id="CHEBI:58190"/>
        <dbReference type="ChEBI" id="CHEBI:59789"/>
        <dbReference type="EC" id="2.1.1.103"/>
    </reaction>
    <physiologicalReaction direction="left-to-right" evidence="7">
        <dbReference type="Rhea" id="RHEA:20366"/>
    </physiologicalReaction>
</comment>
<evidence type="ECO:0000313" key="10">
    <source>
        <dbReference type="EMBL" id="PSN69546.1"/>
    </source>
</evidence>
<sequence>MAQSESDDLKARIKNSYDAIANNYADYTNPHDASKLLHLEILLTQLRKSPVDTLTVLELGCGSGIPATKYMLETDKPIIHVTANELSTTQLNLAKTNLASHNDRLTLVEGDMMALSYPEGTFDAITGFYSIIHLPREEQTELIGRISKWLKPSGLLLANFATEESGAIVDEKWLGHETGWMYWSAWGEEGSVKMIEDAGFKIINRDTTHDAGDAKFVWLIAKKDN</sequence>
<evidence type="ECO:0000256" key="5">
    <source>
        <dbReference type="ARBA" id="ARBA00035674"/>
    </source>
</evidence>
<dbReference type="GO" id="GO:0032259">
    <property type="term" value="P:methylation"/>
    <property type="evidence" value="ECO:0007669"/>
    <property type="project" value="UniProtKB-KW"/>
</dbReference>
<comment type="catalytic activity">
    <reaction evidence="6">
        <text>N,N-dimethylethanolamine phosphate + S-adenosyl-L-methionine = phosphocholine + S-adenosyl-L-homocysteine + H(+)</text>
        <dbReference type="Rhea" id="RHEA:25325"/>
        <dbReference type="ChEBI" id="CHEBI:15378"/>
        <dbReference type="ChEBI" id="CHEBI:57856"/>
        <dbReference type="ChEBI" id="CHEBI:58641"/>
        <dbReference type="ChEBI" id="CHEBI:59789"/>
        <dbReference type="ChEBI" id="CHEBI:295975"/>
        <dbReference type="EC" id="2.1.1.103"/>
    </reaction>
    <physiologicalReaction direction="left-to-right" evidence="6">
        <dbReference type="Rhea" id="RHEA:25326"/>
    </physiologicalReaction>
</comment>
<dbReference type="SUPFAM" id="SSF53335">
    <property type="entry name" value="S-adenosyl-L-methionine-dependent methyltransferases"/>
    <property type="match status" value="1"/>
</dbReference>